<dbReference type="SMART" id="SM00470">
    <property type="entry name" value="ParB"/>
    <property type="match status" value="1"/>
</dbReference>
<protein>
    <submittedName>
        <fullName evidence="5">ParB-like protein partition protein</fullName>
    </submittedName>
</protein>
<organism evidence="5 6">
    <name type="scientific">Candidatus Magasanikbacteria bacterium GW2011_GWC2_41_17</name>
    <dbReference type="NCBI Taxonomy" id="1619048"/>
    <lineage>
        <taxon>Bacteria</taxon>
        <taxon>Candidatus Magasanikiibacteriota</taxon>
    </lineage>
</organism>
<gene>
    <name evidence="5" type="ORF">UU49_C0006G0035</name>
</gene>
<evidence type="ECO:0000313" key="6">
    <source>
        <dbReference type="Proteomes" id="UP000034108"/>
    </source>
</evidence>
<feature type="domain" description="ParB-like N-terminal" evidence="4">
    <location>
        <begin position="43"/>
        <end position="133"/>
    </location>
</feature>
<proteinExistence type="inferred from homology"/>
<dbReference type="Gene3D" id="3.90.1530.30">
    <property type="match status" value="1"/>
</dbReference>
<dbReference type="AlphaFoldDB" id="A0A0G0VF02"/>
<dbReference type="InterPro" id="IPR041468">
    <property type="entry name" value="HTH_ParB/Spo0J"/>
</dbReference>
<dbReference type="GO" id="GO:0003677">
    <property type="term" value="F:DNA binding"/>
    <property type="evidence" value="ECO:0007669"/>
    <property type="project" value="UniProtKB-KW"/>
</dbReference>
<dbReference type="Pfam" id="PF02195">
    <property type="entry name" value="ParB_N"/>
    <property type="match status" value="1"/>
</dbReference>
<name>A0A0G0VF02_9BACT</name>
<evidence type="ECO:0000256" key="1">
    <source>
        <dbReference type="ARBA" id="ARBA00006295"/>
    </source>
</evidence>
<accession>A0A0G0VF02</accession>
<dbReference type="FunFam" id="1.10.10.2830:FF:000001">
    <property type="entry name" value="Chromosome partitioning protein ParB"/>
    <property type="match status" value="1"/>
</dbReference>
<dbReference type="InterPro" id="IPR004437">
    <property type="entry name" value="ParB/RepB/Spo0J"/>
</dbReference>
<evidence type="ECO:0000313" key="5">
    <source>
        <dbReference type="EMBL" id="KKR99479.1"/>
    </source>
</evidence>
<dbReference type="NCBIfam" id="TIGR00180">
    <property type="entry name" value="parB_part"/>
    <property type="match status" value="1"/>
</dbReference>
<keyword evidence="3" id="KW-0238">DNA-binding</keyword>
<dbReference type="Gene3D" id="1.10.10.2830">
    <property type="match status" value="1"/>
</dbReference>
<comment type="similarity">
    <text evidence="1">Belongs to the ParB family.</text>
</comment>
<dbReference type="Proteomes" id="UP000034108">
    <property type="component" value="Unassembled WGS sequence"/>
</dbReference>
<dbReference type="GO" id="GO:0045881">
    <property type="term" value="P:positive regulation of sporulation resulting in formation of a cellular spore"/>
    <property type="evidence" value="ECO:0007669"/>
    <property type="project" value="TreeGrafter"/>
</dbReference>
<dbReference type="PANTHER" id="PTHR33375">
    <property type="entry name" value="CHROMOSOME-PARTITIONING PROTEIN PARB-RELATED"/>
    <property type="match status" value="1"/>
</dbReference>
<dbReference type="STRING" id="1619048.UU49_C0006G0035"/>
<dbReference type="EMBL" id="LCAV01000006">
    <property type="protein sequence ID" value="KKR99479.1"/>
    <property type="molecule type" value="Genomic_DNA"/>
</dbReference>
<dbReference type="FunFam" id="3.90.1530.30:FF:000001">
    <property type="entry name" value="Chromosome partitioning protein ParB"/>
    <property type="match status" value="1"/>
</dbReference>
<evidence type="ECO:0000259" key="4">
    <source>
        <dbReference type="SMART" id="SM00470"/>
    </source>
</evidence>
<dbReference type="InterPro" id="IPR003115">
    <property type="entry name" value="ParB_N"/>
</dbReference>
<dbReference type="CDD" id="cd16393">
    <property type="entry name" value="SPO0J_N"/>
    <property type="match status" value="1"/>
</dbReference>
<evidence type="ECO:0000256" key="2">
    <source>
        <dbReference type="ARBA" id="ARBA00022829"/>
    </source>
</evidence>
<sequence length="295" mass="33168">MALGRGLSSLIPTFKNISVSEMATRKSVANFPVETGDKSGRIWQIPLTAIKANPYQPRRNFVHQDLEELVNSIKEHGIIQPIILSEANDGGYELIAGERRFRSAQILNLATVPAIIRQAKNLEKLELALIENIQRKNLNPVEEAFAYERLVDEFGLTHEDVSKKVGKSRPYVSNTLRLLSLPQEIQKGLIDGTITHTLGRAILGLPTAKEQLKMYHQTVAEKGTVQGVEQKVEEKRLNTTGLTRREPAVIDYERQLREALGTKVRVTKRGEKGNIKIDYFSPEELKRIVKTIASK</sequence>
<dbReference type="PANTHER" id="PTHR33375:SF1">
    <property type="entry name" value="CHROMOSOME-PARTITIONING PROTEIN PARB-RELATED"/>
    <property type="match status" value="1"/>
</dbReference>
<dbReference type="InterPro" id="IPR050336">
    <property type="entry name" value="Chromosome_partition/occlusion"/>
</dbReference>
<dbReference type="SUPFAM" id="SSF110849">
    <property type="entry name" value="ParB/Sulfiredoxin"/>
    <property type="match status" value="1"/>
</dbReference>
<dbReference type="SUPFAM" id="SSF109709">
    <property type="entry name" value="KorB DNA-binding domain-like"/>
    <property type="match status" value="1"/>
</dbReference>
<dbReference type="GO" id="GO:0005694">
    <property type="term" value="C:chromosome"/>
    <property type="evidence" value="ECO:0007669"/>
    <property type="project" value="TreeGrafter"/>
</dbReference>
<dbReference type="GO" id="GO:0007059">
    <property type="term" value="P:chromosome segregation"/>
    <property type="evidence" value="ECO:0007669"/>
    <property type="project" value="UniProtKB-KW"/>
</dbReference>
<dbReference type="InterPro" id="IPR036086">
    <property type="entry name" value="ParB/Sulfiredoxin_sf"/>
</dbReference>
<dbReference type="Pfam" id="PF23552">
    <property type="entry name" value="ParB_C"/>
    <property type="match status" value="1"/>
</dbReference>
<dbReference type="InterPro" id="IPR057240">
    <property type="entry name" value="ParB_dimer_C"/>
</dbReference>
<dbReference type="Pfam" id="PF17762">
    <property type="entry name" value="HTH_ParB"/>
    <property type="match status" value="1"/>
</dbReference>
<comment type="caution">
    <text evidence="5">The sequence shown here is derived from an EMBL/GenBank/DDBJ whole genome shotgun (WGS) entry which is preliminary data.</text>
</comment>
<keyword evidence="2" id="KW-0159">Chromosome partition</keyword>
<evidence type="ECO:0000256" key="3">
    <source>
        <dbReference type="ARBA" id="ARBA00023125"/>
    </source>
</evidence>
<reference evidence="5 6" key="1">
    <citation type="journal article" date="2015" name="Nature">
        <title>rRNA introns, odd ribosomes, and small enigmatic genomes across a large radiation of phyla.</title>
        <authorList>
            <person name="Brown C.T."/>
            <person name="Hug L.A."/>
            <person name="Thomas B.C."/>
            <person name="Sharon I."/>
            <person name="Castelle C.J."/>
            <person name="Singh A."/>
            <person name="Wilkins M.J."/>
            <person name="Williams K.H."/>
            <person name="Banfield J.F."/>
        </authorList>
    </citation>
    <scope>NUCLEOTIDE SEQUENCE [LARGE SCALE GENOMIC DNA]</scope>
</reference>